<evidence type="ECO:0000313" key="12">
    <source>
        <dbReference type="EMBL" id="BAK20667.1"/>
    </source>
</evidence>
<keyword evidence="4 9" id="KW-0902">Two-component regulatory system</keyword>
<dbReference type="InterPro" id="IPR011006">
    <property type="entry name" value="CheY-like_superfamily"/>
</dbReference>
<keyword evidence="3 10" id="KW-0597">Phosphoprotein</keyword>
<dbReference type="Gene3D" id="3.40.50.2300">
    <property type="match status" value="1"/>
</dbReference>
<evidence type="ECO:0000259" key="11">
    <source>
        <dbReference type="PROSITE" id="PS50110"/>
    </source>
</evidence>
<proteinExistence type="predicted"/>
<evidence type="ECO:0000256" key="6">
    <source>
        <dbReference type="ARBA" id="ARBA00023125"/>
    </source>
</evidence>
<dbReference type="GO" id="GO:0005737">
    <property type="term" value="C:cytoplasm"/>
    <property type="evidence" value="ECO:0007669"/>
    <property type="project" value="UniProtKB-SubCell"/>
</dbReference>
<dbReference type="STRING" id="940190.MPTP_0168"/>
<dbReference type="OrthoDB" id="9759232at2"/>
<dbReference type="GO" id="GO:0003677">
    <property type="term" value="F:DNA binding"/>
    <property type="evidence" value="ECO:0007669"/>
    <property type="project" value="UniProtKB-KW"/>
</dbReference>
<evidence type="ECO:0000256" key="4">
    <source>
        <dbReference type="ARBA" id="ARBA00023012"/>
    </source>
</evidence>
<evidence type="ECO:0000256" key="7">
    <source>
        <dbReference type="ARBA" id="ARBA00023159"/>
    </source>
</evidence>
<accession>F3Y839</accession>
<keyword evidence="5 9" id="KW-0805">Transcription regulation</keyword>
<gene>
    <name evidence="12" type="ordered locus">MPTP_0168</name>
</gene>
<evidence type="ECO:0000313" key="13">
    <source>
        <dbReference type="Proteomes" id="UP000008456"/>
    </source>
</evidence>
<keyword evidence="8 9" id="KW-0804">Transcription</keyword>
<dbReference type="Pfam" id="PF00072">
    <property type="entry name" value="Response_reg"/>
    <property type="match status" value="1"/>
</dbReference>
<dbReference type="GO" id="GO:0000156">
    <property type="term" value="F:phosphorelay response regulator activity"/>
    <property type="evidence" value="ECO:0007669"/>
    <property type="project" value="TreeGrafter"/>
</dbReference>
<dbReference type="SMART" id="SM00448">
    <property type="entry name" value="REC"/>
    <property type="match status" value="1"/>
</dbReference>
<keyword evidence="13" id="KW-1185">Reference proteome</keyword>
<evidence type="ECO:0000256" key="9">
    <source>
        <dbReference type="PIRNR" id="PIRNR006171"/>
    </source>
</evidence>
<dbReference type="PIRSF" id="PIRSF006171">
    <property type="entry name" value="RR_citrat_malat"/>
    <property type="match status" value="1"/>
</dbReference>
<dbReference type="KEGG" id="mps:MPTP_0168"/>
<dbReference type="PANTHER" id="PTHR45526">
    <property type="entry name" value="TRANSCRIPTIONAL REGULATORY PROTEIN DPIA"/>
    <property type="match status" value="1"/>
</dbReference>
<dbReference type="InterPro" id="IPR001789">
    <property type="entry name" value="Sig_transdc_resp-reg_receiver"/>
</dbReference>
<evidence type="ECO:0000256" key="8">
    <source>
        <dbReference type="ARBA" id="ARBA00023163"/>
    </source>
</evidence>
<keyword evidence="6 9" id="KW-0238">DNA-binding</keyword>
<keyword evidence="7 9" id="KW-0010">Activator</keyword>
<reference evidence="12 13" key="1">
    <citation type="journal article" date="2011" name="J. Bacteriol.">
        <title>Complete genome sequence of Melissococcus plutonius ATCC 35311.</title>
        <authorList>
            <person name="Okumura K."/>
            <person name="Arai R."/>
            <person name="Okura M."/>
            <person name="Kirikae T."/>
            <person name="Takamatsu D."/>
            <person name="Osaki M."/>
            <person name="Miyoshi-Akiyama T."/>
        </authorList>
    </citation>
    <scope>NUCLEOTIDE SEQUENCE [LARGE SCALE GENOMIC DNA]</scope>
    <source>
        <strain evidence="13">ATCC 35311 / CIP 104052 / LMG 20360 / NCIMB 702443</strain>
    </source>
</reference>
<protein>
    <recommendedName>
        <fullName evidence="9">Transcriptional regulatory protein</fullName>
    </recommendedName>
</protein>
<name>F3Y839_MELPT</name>
<dbReference type="Proteomes" id="UP000008456">
    <property type="component" value="Chromosome"/>
</dbReference>
<evidence type="ECO:0000256" key="5">
    <source>
        <dbReference type="ARBA" id="ARBA00023015"/>
    </source>
</evidence>
<reference key="2">
    <citation type="submission" date="2011-04" db="EMBL/GenBank/DDBJ databases">
        <title>Whole genome sequence of Melissococcus plutonius ATCC 35311.</title>
        <authorList>
            <person name="Okumura K."/>
            <person name="Arai R."/>
            <person name="Osaki M."/>
            <person name="Okura M."/>
            <person name="Kirikae T."/>
            <person name="Takamatsu D."/>
            <person name="Akiyama T."/>
        </authorList>
    </citation>
    <scope>NUCLEOTIDE SEQUENCE</scope>
    <source>
        <strain>ATCC 35311</strain>
    </source>
</reference>
<dbReference type="PANTHER" id="PTHR45526:SF1">
    <property type="entry name" value="TRANSCRIPTIONAL REGULATORY PROTEIN DCUR-RELATED"/>
    <property type="match status" value="1"/>
</dbReference>
<feature type="modified residue" description="4-aspartylphosphate" evidence="10">
    <location>
        <position position="54"/>
    </location>
</feature>
<keyword evidence="2 9" id="KW-0963">Cytoplasm</keyword>
<comment type="subcellular location">
    <subcellularLocation>
        <location evidence="1 9">Cytoplasm</location>
    </subcellularLocation>
</comment>
<evidence type="ECO:0000256" key="2">
    <source>
        <dbReference type="ARBA" id="ARBA00022490"/>
    </source>
</evidence>
<dbReference type="HOGENOM" id="CLU_000445_39_0_9"/>
<dbReference type="GO" id="GO:0003700">
    <property type="term" value="F:DNA-binding transcription factor activity"/>
    <property type="evidence" value="ECO:0007669"/>
    <property type="project" value="InterPro"/>
</dbReference>
<sequence length="257" mass="29698">MTQVLIVEDDPMVAMLNQTFIEKFSNMKIIENVRTASEARKIIELNEIDLLLLDIFLPGDTGIELLSWIRMSKKENIAVILITAADDVGTVKAAIRYGAIDYLIKPFTFERFQFAVEKYLKLIDATQGNKTDQSTLDRYLNASDSFNNETTQTEKNRIILPKGLTKLTLKRVYQGIETFNETLFSTKELSINETLFSTKELSIAIQLSRISTKKYLQFLVDCQFLEEVICYLEMGRPLMKYKVKKENQQMFSNYFTD</sequence>
<dbReference type="EMBL" id="AP012200">
    <property type="protein sequence ID" value="BAK20667.1"/>
    <property type="molecule type" value="Genomic_DNA"/>
</dbReference>
<evidence type="ECO:0000256" key="10">
    <source>
        <dbReference type="PROSITE-ProRule" id="PRU00169"/>
    </source>
</evidence>
<dbReference type="PROSITE" id="PS50110">
    <property type="entry name" value="RESPONSE_REGULATORY"/>
    <property type="match status" value="1"/>
</dbReference>
<evidence type="ECO:0000256" key="3">
    <source>
        <dbReference type="ARBA" id="ARBA00022553"/>
    </source>
</evidence>
<dbReference type="RefSeq" id="WP_013773105.1">
    <property type="nucleotide sequence ID" value="NC_015516.1"/>
</dbReference>
<dbReference type="InterPro" id="IPR051271">
    <property type="entry name" value="2C-system_Tx_regulators"/>
</dbReference>
<evidence type="ECO:0000256" key="1">
    <source>
        <dbReference type="ARBA" id="ARBA00004496"/>
    </source>
</evidence>
<feature type="domain" description="Response regulatory" evidence="11">
    <location>
        <begin position="3"/>
        <end position="120"/>
    </location>
</feature>
<dbReference type="InterPro" id="IPR024187">
    <property type="entry name" value="Sig_transdc_resp-reg_cit/mal"/>
</dbReference>
<organism evidence="12 13">
    <name type="scientific">Melissococcus plutonius (strain ATCC 35311 / DSM 29964 / CIP 104052 / LMG 20360 / NCIMB 702443)</name>
    <dbReference type="NCBI Taxonomy" id="940190"/>
    <lineage>
        <taxon>Bacteria</taxon>
        <taxon>Bacillati</taxon>
        <taxon>Bacillota</taxon>
        <taxon>Bacilli</taxon>
        <taxon>Lactobacillales</taxon>
        <taxon>Enterococcaceae</taxon>
        <taxon>Melissococcus</taxon>
    </lineage>
</organism>
<dbReference type="SUPFAM" id="SSF52172">
    <property type="entry name" value="CheY-like"/>
    <property type="match status" value="1"/>
</dbReference>
<dbReference type="AlphaFoldDB" id="F3Y839"/>